<dbReference type="InterPro" id="IPR011250">
    <property type="entry name" value="OMP/PagP_B-barrel"/>
</dbReference>
<dbReference type="SUPFAM" id="SSF56935">
    <property type="entry name" value="Porins"/>
    <property type="match status" value="1"/>
</dbReference>
<dbReference type="STRING" id="991905.SL003B_0844"/>
<dbReference type="PATRIC" id="fig|991905.3.peg.858"/>
<protein>
    <recommendedName>
        <fullName evidence="5">Outer membrane beta-barrel protein</fullName>
    </recommendedName>
</protein>
<proteinExistence type="predicted"/>
<evidence type="ECO:0000256" key="1">
    <source>
        <dbReference type="SAM" id="MobiDB-lite"/>
    </source>
</evidence>
<dbReference type="HOGENOM" id="CLU_032120_0_0_5"/>
<dbReference type="KEGG" id="pgv:SL003B_0844"/>
<dbReference type="Pfam" id="PF10082">
    <property type="entry name" value="BBP2_2"/>
    <property type="match status" value="1"/>
</dbReference>
<dbReference type="SUPFAM" id="SSF56925">
    <property type="entry name" value="OMPA-like"/>
    <property type="match status" value="1"/>
</dbReference>
<feature type="chain" id="PRO_5003278527" description="Outer membrane beta-barrel protein" evidence="2">
    <location>
        <begin position="22"/>
        <end position="496"/>
    </location>
</feature>
<gene>
    <name evidence="3" type="ordered locus">SL003B_0844</name>
</gene>
<reference evidence="3 4" key="1">
    <citation type="journal article" date="2011" name="J. Bacteriol.">
        <title>Complete genome sequence of Polymorphum gilvum SL003B-26A1T, a crude oil-degrading bacterium from oil-polluted saline soil.</title>
        <authorList>
            <person name="Li S.G."/>
            <person name="Tang Y.Q."/>
            <person name="Nie Y."/>
            <person name="Cai M."/>
            <person name="Wu X.L."/>
        </authorList>
    </citation>
    <scope>NUCLEOTIDE SEQUENCE [LARGE SCALE GENOMIC DNA]</scope>
    <source>
        <strain evidence="4">LMG 25793 / CGMCC 1.9160 / SL003B-26A1</strain>
    </source>
</reference>
<evidence type="ECO:0000313" key="3">
    <source>
        <dbReference type="EMBL" id="ADZ69274.1"/>
    </source>
</evidence>
<feature type="signal peptide" evidence="2">
    <location>
        <begin position="1"/>
        <end position="21"/>
    </location>
</feature>
<organism evidence="3 4">
    <name type="scientific">Polymorphum gilvum (strain LMG 25793 / CGMCC 1.9160 / SL003B-26A1)</name>
    <dbReference type="NCBI Taxonomy" id="991905"/>
    <lineage>
        <taxon>Bacteria</taxon>
        <taxon>Pseudomonadati</taxon>
        <taxon>Pseudomonadota</taxon>
        <taxon>Alphaproteobacteria</taxon>
        <taxon>Rhodobacterales</taxon>
        <taxon>Paracoccaceae</taxon>
        <taxon>Polymorphum</taxon>
    </lineage>
</organism>
<dbReference type="OrthoDB" id="7398962at2"/>
<evidence type="ECO:0000256" key="2">
    <source>
        <dbReference type="SAM" id="SignalP"/>
    </source>
</evidence>
<evidence type="ECO:0000313" key="4">
    <source>
        <dbReference type="Proteomes" id="UP000008130"/>
    </source>
</evidence>
<keyword evidence="4" id="KW-1185">Reference proteome</keyword>
<sequence>MFRRLALAALLLAGGVAPLQAQTFGGDLRRSTFDGVADPLDEAGYGPDDGVDATSDTLPRPVRRRPGAADETNAAATEIGSTGLTGGGRQDPVRPFSDRLATVDGIRSIGGRRGMAEDGIFEGDTLYDAAQGLRVGTFTIRPQMTLTTGWTDNAQGSAGGSGSYYTSLAPDVTVSSDWSRHRLDLALRGAYVVYPDSSADDDPSLSVSGALRLDLSDQTAVNTNAAWSYSREDASSAENPSGDGDVHGLNASVGVTQAAGLLGVTLRGDIERTVYTAAPATGRRGGRDNTVLSASLRLDGLTGAMLEPFVEGTVLHRSFDHTCSDALCERRDAVGYQAKVGTRILAGPKLAGEIGAGWRVERLDDARLRDLAGVVAEGSLVWSPSRLTTVTGGVGTAFNATDIDGASGSILYSADLRVAHAFSDRLTGEVGAGYSLRTYQGMALDERTATGLAGATYALTRNVALTASYTYRNFDSTVGGADYDENRIQAGVRIRH</sequence>
<dbReference type="AlphaFoldDB" id="F2IWH5"/>
<dbReference type="eggNOG" id="COG5338">
    <property type="taxonomic scope" value="Bacteria"/>
</dbReference>
<feature type="region of interest" description="Disordered" evidence="1">
    <location>
        <begin position="39"/>
        <end position="96"/>
    </location>
</feature>
<accession>F2IWH5</accession>
<evidence type="ECO:0008006" key="5">
    <source>
        <dbReference type="Google" id="ProtNLM"/>
    </source>
</evidence>
<dbReference type="InterPro" id="IPR018759">
    <property type="entry name" value="BBP2_2"/>
</dbReference>
<name>F2IWH5_POLGS</name>
<dbReference type="EMBL" id="CP002568">
    <property type="protein sequence ID" value="ADZ69274.1"/>
    <property type="molecule type" value="Genomic_DNA"/>
</dbReference>
<dbReference type="Proteomes" id="UP000008130">
    <property type="component" value="Chromosome"/>
</dbReference>
<keyword evidence="2" id="KW-0732">Signal</keyword>